<dbReference type="InterPro" id="IPR011608">
    <property type="entry name" value="PRD"/>
</dbReference>
<dbReference type="InterPro" id="IPR036634">
    <property type="entry name" value="PRD_sf"/>
</dbReference>
<reference evidence="3 4" key="1">
    <citation type="submission" date="2018-11" db="EMBL/GenBank/DDBJ databases">
        <title>Genomic Encyclopedia of Type Strains, Phase IV (KMG-IV): sequencing the most valuable type-strain genomes for metagenomic binning, comparative biology and taxonomic classification.</title>
        <authorList>
            <person name="Goeker M."/>
        </authorList>
    </citation>
    <scope>NUCLEOTIDE SEQUENCE [LARGE SCALE GENOMIC DNA]</scope>
    <source>
        <strain evidence="3 4">DSM 29158</strain>
    </source>
</reference>
<dbReference type="OrthoDB" id="9813552at2"/>
<organism evidence="3 4">
    <name type="scientific">Abyssicoccus albus</name>
    <dbReference type="NCBI Taxonomy" id="1817405"/>
    <lineage>
        <taxon>Bacteria</taxon>
        <taxon>Bacillati</taxon>
        <taxon>Bacillota</taxon>
        <taxon>Bacilli</taxon>
        <taxon>Bacillales</taxon>
        <taxon>Abyssicoccaceae</taxon>
    </lineage>
</organism>
<dbReference type="GO" id="GO:0006355">
    <property type="term" value="P:regulation of DNA-templated transcription"/>
    <property type="evidence" value="ECO:0007669"/>
    <property type="project" value="InterPro"/>
</dbReference>
<dbReference type="RefSeq" id="WP_123807458.1">
    <property type="nucleotide sequence ID" value="NZ_RKRK01000002.1"/>
</dbReference>
<dbReference type="Gene3D" id="1.10.1790.10">
    <property type="entry name" value="PRD domain"/>
    <property type="match status" value="1"/>
</dbReference>
<dbReference type="InterPro" id="IPR050661">
    <property type="entry name" value="BglG_antiterminators"/>
</dbReference>
<keyword evidence="4" id="KW-1185">Reference proteome</keyword>
<dbReference type="EMBL" id="RKRK01000002">
    <property type="protein sequence ID" value="RPF57947.1"/>
    <property type="molecule type" value="Genomic_DNA"/>
</dbReference>
<evidence type="ECO:0000259" key="2">
    <source>
        <dbReference type="PROSITE" id="PS51372"/>
    </source>
</evidence>
<evidence type="ECO:0000256" key="1">
    <source>
        <dbReference type="ARBA" id="ARBA00022737"/>
    </source>
</evidence>
<dbReference type="InterPro" id="IPR004341">
    <property type="entry name" value="CAT_RNA-bd_dom"/>
</dbReference>
<dbReference type="Gene3D" id="1.20.58.1950">
    <property type="match status" value="1"/>
</dbReference>
<evidence type="ECO:0000313" key="4">
    <source>
        <dbReference type="Proteomes" id="UP000277108"/>
    </source>
</evidence>
<dbReference type="PANTHER" id="PTHR30185">
    <property type="entry name" value="CRYPTIC BETA-GLUCOSIDE BGL OPERON ANTITERMINATOR"/>
    <property type="match status" value="1"/>
</dbReference>
<feature type="domain" description="PRD" evidence="2">
    <location>
        <begin position="70"/>
        <end position="175"/>
    </location>
</feature>
<dbReference type="Pfam" id="PF03123">
    <property type="entry name" value="CAT_RBD"/>
    <property type="match status" value="1"/>
</dbReference>
<dbReference type="PANTHER" id="PTHR30185:SF16">
    <property type="entry name" value="PROTEIN GLCT"/>
    <property type="match status" value="1"/>
</dbReference>
<comment type="caution">
    <text evidence="3">The sequence shown here is derived from an EMBL/GenBank/DDBJ whole genome shotgun (WGS) entry which is preliminary data.</text>
</comment>
<keyword evidence="1" id="KW-0677">Repeat</keyword>
<dbReference type="SUPFAM" id="SSF63520">
    <property type="entry name" value="PTS-regulatory domain, PRD"/>
    <property type="match status" value="2"/>
</dbReference>
<accession>A0A3N5BJU3</accession>
<proteinExistence type="predicted"/>
<protein>
    <submittedName>
        <fullName evidence="3">BglG family transcriptional antiterminator</fullName>
    </submittedName>
</protein>
<dbReference type="Proteomes" id="UP000277108">
    <property type="component" value="Unassembled WGS sequence"/>
</dbReference>
<dbReference type="Gene3D" id="1.20.890.100">
    <property type="match status" value="1"/>
</dbReference>
<dbReference type="AlphaFoldDB" id="A0A3N5BJU3"/>
<dbReference type="PROSITE" id="PS51372">
    <property type="entry name" value="PRD_2"/>
    <property type="match status" value="2"/>
</dbReference>
<dbReference type="SMART" id="SM01061">
    <property type="entry name" value="CAT_RBD"/>
    <property type="match status" value="1"/>
</dbReference>
<name>A0A3N5BJU3_9BACL</name>
<feature type="domain" description="PRD" evidence="2">
    <location>
        <begin position="176"/>
        <end position="284"/>
    </location>
</feature>
<gene>
    <name evidence="3" type="ORF">EDD62_0583</name>
</gene>
<sequence>MDTNEQFSVIKVLNNNAVIVDDQGDEVILIQKGIGFNVKVNDIISPPEIDKMYRLSTVRDRQRYENLMQLSNESLNRVIIDAINYIQTHHNQQVDDRIILSLTDHIIFALKRLEDGLTIRNPFSKEIELLYPMEFKIAKTVIEKLNQQLKVNFPDEEVGFITLHIHSAINHSTIGQMHQINEVIQKSIQIIEHDLQIEIDKDSLSYARFVRHISFVVQRVQNNEGYERSNHLENVLKQQYPLCYNIAVKIMKAIQTLLNKEVYASELVYLTMHIQQFHMDSTSV</sequence>
<dbReference type="Pfam" id="PF00874">
    <property type="entry name" value="PRD"/>
    <property type="match status" value="2"/>
</dbReference>
<dbReference type="GO" id="GO:0003723">
    <property type="term" value="F:RNA binding"/>
    <property type="evidence" value="ECO:0007669"/>
    <property type="project" value="InterPro"/>
</dbReference>
<dbReference type="InterPro" id="IPR036650">
    <property type="entry name" value="CAT_RNA-bd_dom_sf"/>
</dbReference>
<dbReference type="NCBIfam" id="NF047357">
    <property type="entry name" value="antiterm_GlcT"/>
    <property type="match status" value="1"/>
</dbReference>
<dbReference type="SUPFAM" id="SSF50151">
    <property type="entry name" value="SacY-like RNA-binding domain"/>
    <property type="match status" value="1"/>
</dbReference>
<dbReference type="Gene3D" id="2.30.24.10">
    <property type="entry name" value="CAT RNA-binding domain"/>
    <property type="match status" value="1"/>
</dbReference>
<evidence type="ECO:0000313" key="3">
    <source>
        <dbReference type="EMBL" id="RPF57947.1"/>
    </source>
</evidence>